<accession>A0A0F9NQ93</accession>
<gene>
    <name evidence="2" type="ORF">LCGC14_0923080</name>
</gene>
<protein>
    <submittedName>
        <fullName evidence="2">Uncharacterized protein</fullName>
    </submittedName>
</protein>
<feature type="non-terminal residue" evidence="2">
    <location>
        <position position="1"/>
    </location>
</feature>
<evidence type="ECO:0000256" key="1">
    <source>
        <dbReference type="SAM" id="MobiDB-lite"/>
    </source>
</evidence>
<organism evidence="2">
    <name type="scientific">marine sediment metagenome</name>
    <dbReference type="NCBI Taxonomy" id="412755"/>
    <lineage>
        <taxon>unclassified sequences</taxon>
        <taxon>metagenomes</taxon>
        <taxon>ecological metagenomes</taxon>
    </lineage>
</organism>
<dbReference type="EMBL" id="LAZR01003128">
    <property type="protein sequence ID" value="KKN21680.1"/>
    <property type="molecule type" value="Genomic_DNA"/>
</dbReference>
<sequence length="83" mass="8904">LKKAYEVLEASVGTVIRVNVRTSFSDRYKKDFTNCYIQEVINTTTEASAEDVTNAETPAPIEAPAEVPVVASIGDSPDSNPAT</sequence>
<comment type="caution">
    <text evidence="2">The sequence shown here is derived from an EMBL/GenBank/DDBJ whole genome shotgun (WGS) entry which is preliminary data.</text>
</comment>
<feature type="compositionally biased region" description="Low complexity" evidence="1">
    <location>
        <begin position="60"/>
        <end position="71"/>
    </location>
</feature>
<proteinExistence type="predicted"/>
<dbReference type="AlphaFoldDB" id="A0A0F9NQ93"/>
<feature type="region of interest" description="Disordered" evidence="1">
    <location>
        <begin position="60"/>
        <end position="83"/>
    </location>
</feature>
<name>A0A0F9NQ93_9ZZZZ</name>
<reference evidence="2" key="1">
    <citation type="journal article" date="2015" name="Nature">
        <title>Complex archaea that bridge the gap between prokaryotes and eukaryotes.</title>
        <authorList>
            <person name="Spang A."/>
            <person name="Saw J.H."/>
            <person name="Jorgensen S.L."/>
            <person name="Zaremba-Niedzwiedzka K."/>
            <person name="Martijn J."/>
            <person name="Lind A.E."/>
            <person name="van Eijk R."/>
            <person name="Schleper C."/>
            <person name="Guy L."/>
            <person name="Ettema T.J."/>
        </authorList>
    </citation>
    <scope>NUCLEOTIDE SEQUENCE</scope>
</reference>
<evidence type="ECO:0000313" key="2">
    <source>
        <dbReference type="EMBL" id="KKN21680.1"/>
    </source>
</evidence>